<feature type="transmembrane region" description="Helical" evidence="1">
    <location>
        <begin position="58"/>
        <end position="80"/>
    </location>
</feature>
<reference evidence="3" key="2">
    <citation type="submission" date="2017-12" db="EMBL/GenBank/DDBJ databases">
        <title>Genome sequence of the Bar-tailed Godwit (Limosa lapponica baueri).</title>
        <authorList>
            <person name="Lima N.C.B."/>
            <person name="Parody-Merino A.M."/>
            <person name="Battley P.F."/>
            <person name="Fidler A.E."/>
            <person name="Prosdocimi F."/>
        </authorList>
    </citation>
    <scope>NUCLEOTIDE SEQUENCE [LARGE SCALE GENOMIC DNA]</scope>
</reference>
<keyword evidence="1" id="KW-0812">Transmembrane</keyword>
<keyword evidence="3" id="KW-1185">Reference proteome</keyword>
<dbReference type="Proteomes" id="UP000233556">
    <property type="component" value="Unassembled WGS sequence"/>
</dbReference>
<keyword evidence="1" id="KW-0472">Membrane</keyword>
<evidence type="ECO:0000313" key="3">
    <source>
        <dbReference type="Proteomes" id="UP000233556"/>
    </source>
</evidence>
<proteinExistence type="predicted"/>
<name>A0A2I0TKV0_LIMLA</name>
<reference evidence="3" key="1">
    <citation type="submission" date="2017-11" db="EMBL/GenBank/DDBJ databases">
        <authorList>
            <person name="Lima N.C."/>
            <person name="Parody-Merino A.M."/>
            <person name="Battley P.F."/>
            <person name="Fidler A.E."/>
            <person name="Prosdocimi F."/>
        </authorList>
    </citation>
    <scope>NUCLEOTIDE SEQUENCE [LARGE SCALE GENOMIC DNA]</scope>
</reference>
<protein>
    <submittedName>
        <fullName evidence="2">Rna-directed dna polymerase from mobile element jockey-like</fullName>
    </submittedName>
</protein>
<keyword evidence="2" id="KW-0808">Transferase</keyword>
<dbReference type="OrthoDB" id="9400807at2759"/>
<evidence type="ECO:0000256" key="1">
    <source>
        <dbReference type="SAM" id="Phobius"/>
    </source>
</evidence>
<keyword evidence="1" id="KW-1133">Transmembrane helix</keyword>
<dbReference type="EMBL" id="KZ509108">
    <property type="protein sequence ID" value="PKU34437.1"/>
    <property type="molecule type" value="Genomic_DNA"/>
</dbReference>
<organism evidence="2 3">
    <name type="scientific">Limosa lapponica baueri</name>
    <dbReference type="NCBI Taxonomy" id="1758121"/>
    <lineage>
        <taxon>Eukaryota</taxon>
        <taxon>Metazoa</taxon>
        <taxon>Chordata</taxon>
        <taxon>Craniata</taxon>
        <taxon>Vertebrata</taxon>
        <taxon>Euteleostomi</taxon>
        <taxon>Archelosauria</taxon>
        <taxon>Archosauria</taxon>
        <taxon>Dinosauria</taxon>
        <taxon>Saurischia</taxon>
        <taxon>Theropoda</taxon>
        <taxon>Coelurosauria</taxon>
        <taxon>Aves</taxon>
        <taxon>Neognathae</taxon>
        <taxon>Neoaves</taxon>
        <taxon>Charadriiformes</taxon>
        <taxon>Scolopacidae</taxon>
        <taxon>Limosa</taxon>
    </lineage>
</organism>
<gene>
    <name evidence="2" type="ORF">llap_15258</name>
</gene>
<sequence>MPVVGTVLASLGEEKPQLKHSPGETVCSWLGRVYALLGEKLAGGQAQRILVNGVKSSWWLVTSGVPHGSVLVTVLFNIFINNLVEGIRWTLSKFAEDTKLGKSVNLLEGRKGLQWDLAGWIDGPMV</sequence>
<evidence type="ECO:0000313" key="2">
    <source>
        <dbReference type="EMBL" id="PKU34437.1"/>
    </source>
</evidence>
<keyword evidence="2" id="KW-0695">RNA-directed DNA polymerase</keyword>
<keyword evidence="2" id="KW-0548">Nucleotidyltransferase</keyword>
<accession>A0A2I0TKV0</accession>
<dbReference type="AlphaFoldDB" id="A0A2I0TKV0"/>
<dbReference type="PANTHER" id="PTHR33332">
    <property type="entry name" value="REVERSE TRANSCRIPTASE DOMAIN-CONTAINING PROTEIN"/>
    <property type="match status" value="1"/>
</dbReference>
<dbReference type="GO" id="GO:0003964">
    <property type="term" value="F:RNA-directed DNA polymerase activity"/>
    <property type="evidence" value="ECO:0007669"/>
    <property type="project" value="UniProtKB-KW"/>
</dbReference>